<sequence length="306" mass="32703">MGLFSKRAKTAEIDSIIDPIENVTLLAQLRFGVLGVPVEVDPDTAGIDTVLITAAGARYPLYNLFVRTAQANEDETINLVMQHVDSMVEAANQPDIASLSDEDLSRMVRTRIVPRDVIDQISAKYSIRVASDLVALLCVDFPTHVAWLNDDQLADRNIDDLFATGMQNTMGEQVDDVQQSGPISMIVGDSLFIASKVLGMPQLISEHLQDAPHGVLFGVPNRHLIFALPLVDMASIAAAGALATMVANQANADDNPGGTLSADVFIWRAGRIERAGGVNPDGTVQMIGDSLMLEALEGITAAANAE</sequence>
<name>A0A4Q9GYN7_9MICO</name>
<proteinExistence type="predicted"/>
<dbReference type="AlphaFoldDB" id="A0A4Q9GYN7"/>
<protein>
    <submittedName>
        <fullName evidence="1">Uncharacterized protein</fullName>
    </submittedName>
</protein>
<comment type="caution">
    <text evidence="1">The sequence shown here is derived from an EMBL/GenBank/DDBJ whole genome shotgun (WGS) entry which is preliminary data.</text>
</comment>
<dbReference type="RefSeq" id="WP_130981541.1">
    <property type="nucleotide sequence ID" value="NZ_SISG01000001.1"/>
</dbReference>
<dbReference type="EMBL" id="SISG01000001">
    <property type="protein sequence ID" value="TBN57430.1"/>
    <property type="molecule type" value="Genomic_DNA"/>
</dbReference>
<dbReference type="Proteomes" id="UP000294194">
    <property type="component" value="Unassembled WGS sequence"/>
</dbReference>
<organism evidence="1 2">
    <name type="scientific">Glaciihabitans arcticus</name>
    <dbReference type="NCBI Taxonomy" id="2668039"/>
    <lineage>
        <taxon>Bacteria</taxon>
        <taxon>Bacillati</taxon>
        <taxon>Actinomycetota</taxon>
        <taxon>Actinomycetes</taxon>
        <taxon>Micrococcales</taxon>
        <taxon>Microbacteriaceae</taxon>
        <taxon>Glaciihabitans</taxon>
    </lineage>
</organism>
<reference evidence="2" key="1">
    <citation type="submission" date="2019-02" db="EMBL/GenBank/DDBJ databases">
        <title>Glaciihabitans arcticus sp. nov., a psychrotolerant bacterium isolated from polar soil.</title>
        <authorList>
            <person name="Dahal R.H."/>
        </authorList>
    </citation>
    <scope>NUCLEOTIDE SEQUENCE [LARGE SCALE GENOMIC DNA]</scope>
    <source>
        <strain evidence="2">RP-3-7</strain>
    </source>
</reference>
<keyword evidence="2" id="KW-1185">Reference proteome</keyword>
<evidence type="ECO:0000313" key="2">
    <source>
        <dbReference type="Proteomes" id="UP000294194"/>
    </source>
</evidence>
<evidence type="ECO:0000313" key="1">
    <source>
        <dbReference type="EMBL" id="TBN57430.1"/>
    </source>
</evidence>
<accession>A0A4Q9GYN7</accession>
<gene>
    <name evidence="1" type="ORF">EYE40_08510</name>
</gene>